<evidence type="ECO:0008006" key="4">
    <source>
        <dbReference type="Google" id="ProtNLM"/>
    </source>
</evidence>
<evidence type="ECO:0000313" key="3">
    <source>
        <dbReference type="Proteomes" id="UP001250662"/>
    </source>
</evidence>
<organism evidence="2 3">
    <name type="scientific">Croceitalea vernalis</name>
    <dbReference type="NCBI Taxonomy" id="3075599"/>
    <lineage>
        <taxon>Bacteria</taxon>
        <taxon>Pseudomonadati</taxon>
        <taxon>Bacteroidota</taxon>
        <taxon>Flavobacteriia</taxon>
        <taxon>Flavobacteriales</taxon>
        <taxon>Flavobacteriaceae</taxon>
        <taxon>Croceitalea</taxon>
    </lineage>
</organism>
<dbReference type="SUPFAM" id="SSF48452">
    <property type="entry name" value="TPR-like"/>
    <property type="match status" value="1"/>
</dbReference>
<dbReference type="InterPro" id="IPR008969">
    <property type="entry name" value="CarboxyPept-like_regulatory"/>
</dbReference>
<sequence length="597" mass="67618">MKNLLSILFSFFLLTSLTAQEQRKIFGKVSDGKSVIANVNVKIANNDSSTITDSDGNYEIMAGTNDFIEFTYTGLKPVRIKIEDVTRVLNPIMIPDVTELDEVEVTASKRRSQNDLREDYTINKNIIRTAWGYLDADRAAGNIRILTQDQINPVSLCILDLLRNEFAGVYVEGSCTTGGSTPNLGVVGDQRLQVGGVVRIRPGNSLSSQLPAVFDVDGQIFTDVPLWLDINNIKRVAILANLATTVSYGNLGNGGVVVINTIGGSPKNNQFVDRARLKNNYANANTLTLEGVAKNAPNYLKEFRNSDSFEGSKAIFEKYSKSYASSPYFLLDAYTHFVNNHKELEYADAIIADYFEPFTNNPVLLKALAYTYESQERFDKANAAYKEVFILRPNYAQSYMDMANGYRNLSEPLQAASIYARYEYLIQEGFLDRDSIGFEPIIEREYNNLLMLEKRALVENGKAQKLFIAKEDFNGTRLVFEWNDGEAEFDLQFVNPENQYHKWKHSMFDNVDVIEREKNFGYNVNEYLIDGSLPGTWQVNINYLGNKSLTPTYLKATIYSNYGERSQRKEIKIFKLDLKDVNQELFRLNIAQGLIQN</sequence>
<feature type="signal peptide" evidence="1">
    <location>
        <begin position="1"/>
        <end position="21"/>
    </location>
</feature>
<dbReference type="SUPFAM" id="SSF49464">
    <property type="entry name" value="Carboxypeptidase regulatory domain-like"/>
    <property type="match status" value="1"/>
</dbReference>
<evidence type="ECO:0000256" key="1">
    <source>
        <dbReference type="SAM" id="SignalP"/>
    </source>
</evidence>
<name>A0ABU3BGN0_9FLAO</name>
<dbReference type="EMBL" id="JAVRHU010000002">
    <property type="protein sequence ID" value="MDT0621335.1"/>
    <property type="molecule type" value="Genomic_DNA"/>
</dbReference>
<feature type="chain" id="PRO_5047140318" description="TonB-dependent receptor plug domain-containing protein" evidence="1">
    <location>
        <begin position="22"/>
        <end position="597"/>
    </location>
</feature>
<dbReference type="RefSeq" id="WP_311384980.1">
    <property type="nucleotide sequence ID" value="NZ_JAVRHU010000002.1"/>
</dbReference>
<keyword evidence="3" id="KW-1185">Reference proteome</keyword>
<gene>
    <name evidence="2" type="ORF">RM520_06855</name>
</gene>
<dbReference type="InterPro" id="IPR011990">
    <property type="entry name" value="TPR-like_helical_dom_sf"/>
</dbReference>
<proteinExistence type="predicted"/>
<evidence type="ECO:0000313" key="2">
    <source>
        <dbReference type="EMBL" id="MDT0621335.1"/>
    </source>
</evidence>
<dbReference type="Proteomes" id="UP001250662">
    <property type="component" value="Unassembled WGS sequence"/>
</dbReference>
<accession>A0ABU3BGN0</accession>
<dbReference type="Gene3D" id="1.25.40.10">
    <property type="entry name" value="Tetratricopeptide repeat domain"/>
    <property type="match status" value="1"/>
</dbReference>
<keyword evidence="1" id="KW-0732">Signal</keyword>
<comment type="caution">
    <text evidence="2">The sequence shown here is derived from an EMBL/GenBank/DDBJ whole genome shotgun (WGS) entry which is preliminary data.</text>
</comment>
<reference evidence="2 3" key="1">
    <citation type="submission" date="2023-09" db="EMBL/GenBank/DDBJ databases">
        <authorList>
            <person name="Rey-Velasco X."/>
        </authorList>
    </citation>
    <scope>NUCLEOTIDE SEQUENCE [LARGE SCALE GENOMIC DNA]</scope>
    <source>
        <strain evidence="2 3">P007</strain>
    </source>
</reference>
<protein>
    <recommendedName>
        <fullName evidence="4">TonB-dependent receptor plug domain-containing protein</fullName>
    </recommendedName>
</protein>